<comment type="caution">
    <text evidence="1">The sequence shown here is derived from an EMBL/GenBank/DDBJ whole genome shotgun (WGS) entry which is preliminary data.</text>
</comment>
<organism evidence="1 2">
    <name type="scientific">Kosakonia pseudosacchari</name>
    <dbReference type="NCBI Taxonomy" id="1646340"/>
    <lineage>
        <taxon>Bacteria</taxon>
        <taxon>Pseudomonadati</taxon>
        <taxon>Pseudomonadota</taxon>
        <taxon>Gammaproteobacteria</taxon>
        <taxon>Enterobacterales</taxon>
        <taxon>Enterobacteriaceae</taxon>
        <taxon>Kosakonia</taxon>
    </lineage>
</organism>
<gene>
    <name evidence="1" type="ORF">BK796_15705</name>
</gene>
<sequence length="61" mass="6766">MHPQVTLLHHFIPQIPTEGVYGAEEKLVKPAQWLTRTKDPLFAANICAGEIVLSLRGKLTS</sequence>
<keyword evidence="2" id="KW-1185">Reference proteome</keyword>
<evidence type="ECO:0000313" key="2">
    <source>
        <dbReference type="Proteomes" id="UP000219642"/>
    </source>
</evidence>
<reference evidence="1 2" key="1">
    <citation type="submission" date="2017-06" db="EMBL/GenBank/DDBJ databases">
        <title>Draft genome sequence of nitrogen-fixing Kosakonia pseudosacchari strain NN143 isolated from sugarcane roots.</title>
        <authorList>
            <person name="Li Y."/>
            <person name="Li S."/>
            <person name="Lin L."/>
            <person name="Wu X."/>
            <person name="Yang L."/>
            <person name="Li Y."/>
            <person name="An Q."/>
        </authorList>
    </citation>
    <scope>NUCLEOTIDE SEQUENCE [LARGE SCALE GENOMIC DNA]</scope>
    <source>
        <strain evidence="1 2">NN143</strain>
    </source>
</reference>
<name>A0ABX4IPM7_9ENTR</name>
<dbReference type="EMBL" id="NITV01000008">
    <property type="protein sequence ID" value="PDO85100.1"/>
    <property type="molecule type" value="Genomic_DNA"/>
</dbReference>
<protein>
    <submittedName>
        <fullName evidence="1">Uncharacterized protein</fullName>
    </submittedName>
</protein>
<dbReference type="Proteomes" id="UP000219642">
    <property type="component" value="Unassembled WGS sequence"/>
</dbReference>
<evidence type="ECO:0000313" key="1">
    <source>
        <dbReference type="EMBL" id="PDO85100.1"/>
    </source>
</evidence>
<accession>A0ABX4IPM7</accession>
<proteinExistence type="predicted"/>